<dbReference type="EMBL" id="CP155447">
    <property type="protein sequence ID" value="XBH05776.1"/>
    <property type="molecule type" value="Genomic_DNA"/>
</dbReference>
<evidence type="ECO:0000256" key="2">
    <source>
        <dbReference type="ARBA" id="ARBA00005811"/>
    </source>
</evidence>
<keyword evidence="7" id="KW-0653">Protein transport</keyword>
<evidence type="ECO:0000256" key="5">
    <source>
        <dbReference type="ARBA" id="ARBA00022989"/>
    </source>
</evidence>
<proteinExistence type="inferred from homology"/>
<feature type="compositionally biased region" description="Basic and acidic residues" evidence="8">
    <location>
        <begin position="84"/>
        <end position="96"/>
    </location>
</feature>
<feature type="compositionally biased region" description="Acidic residues" evidence="8">
    <location>
        <begin position="189"/>
        <end position="199"/>
    </location>
</feature>
<feature type="region of interest" description="Disordered" evidence="8">
    <location>
        <begin position="176"/>
        <end position="199"/>
    </location>
</feature>
<organism evidence="9">
    <name type="scientific">Singulisphaera sp. Ch08</name>
    <dbReference type="NCBI Taxonomy" id="3120278"/>
    <lineage>
        <taxon>Bacteria</taxon>
        <taxon>Pseudomonadati</taxon>
        <taxon>Planctomycetota</taxon>
        <taxon>Planctomycetia</taxon>
        <taxon>Isosphaerales</taxon>
        <taxon>Isosphaeraceae</taxon>
        <taxon>Singulisphaera</taxon>
    </lineage>
</organism>
<keyword evidence="7" id="KW-0813">Transport</keyword>
<feature type="compositionally biased region" description="Low complexity" evidence="8">
    <location>
        <begin position="61"/>
        <end position="71"/>
    </location>
</feature>
<name>A0AAU7CM98_9BACT</name>
<gene>
    <name evidence="9" type="ORF">V5E97_07045</name>
</gene>
<keyword evidence="6" id="KW-0472">Membrane</keyword>
<accession>A0AAU7CM98</accession>
<reference evidence="9" key="1">
    <citation type="submission" date="2024-05" db="EMBL/GenBank/DDBJ databases">
        <title>Planctomycetes of the genus Singulisphaera possess chitinolytic capabilities.</title>
        <authorList>
            <person name="Ivanova A."/>
        </authorList>
    </citation>
    <scope>NUCLEOTIDE SEQUENCE</scope>
    <source>
        <strain evidence="9">Ch08T</strain>
    </source>
</reference>
<evidence type="ECO:0000256" key="3">
    <source>
        <dbReference type="ARBA" id="ARBA00022475"/>
    </source>
</evidence>
<dbReference type="GO" id="GO:0005886">
    <property type="term" value="C:plasma membrane"/>
    <property type="evidence" value="ECO:0007669"/>
    <property type="project" value="UniProtKB-SubCell"/>
</dbReference>
<comment type="subcellular location">
    <subcellularLocation>
        <location evidence="1">Cell membrane</location>
        <topology evidence="1">Single-pass membrane protein</topology>
    </subcellularLocation>
    <subcellularLocation>
        <location evidence="7">Cell membrane</location>
        <topology evidence="7">Single-pass type II membrane protein</topology>
    </subcellularLocation>
</comment>
<dbReference type="RefSeq" id="WP_406698626.1">
    <property type="nucleotide sequence ID" value="NZ_CP155447.1"/>
</dbReference>
<evidence type="ECO:0000256" key="1">
    <source>
        <dbReference type="ARBA" id="ARBA00004162"/>
    </source>
</evidence>
<feature type="compositionally biased region" description="Low complexity" evidence="8">
    <location>
        <begin position="361"/>
        <end position="370"/>
    </location>
</feature>
<keyword evidence="5" id="KW-1133">Transmembrane helix</keyword>
<feature type="region of interest" description="Disordered" evidence="8">
    <location>
        <begin position="61"/>
        <end position="104"/>
    </location>
</feature>
<feature type="region of interest" description="Disordered" evidence="8">
    <location>
        <begin position="351"/>
        <end position="370"/>
    </location>
</feature>
<evidence type="ECO:0000256" key="8">
    <source>
        <dbReference type="SAM" id="MobiDB-lite"/>
    </source>
</evidence>
<evidence type="ECO:0000256" key="6">
    <source>
        <dbReference type="ARBA" id="ARBA00023136"/>
    </source>
</evidence>
<comment type="similarity">
    <text evidence="2 7">Belongs to the ExbD/TolR family.</text>
</comment>
<evidence type="ECO:0000256" key="4">
    <source>
        <dbReference type="ARBA" id="ARBA00022692"/>
    </source>
</evidence>
<evidence type="ECO:0000256" key="7">
    <source>
        <dbReference type="RuleBase" id="RU003879"/>
    </source>
</evidence>
<sequence length="370" mass="40239">MATWDVFHGDRLEVERALTIESVRQALARGDLRDDDLIRPAGTTVAWVRLADFPALLAAPGPAPEAEAPVPEARPAPTPSEIAPDPHERVNDDRAIDSVADENPLAFPDFDDFELLDDDSQEALPVGTEEDSARIGDPITDEEEFDVPSFDDFDDDSQEALPVTREASEDLEFLDDDSQEALPVGESAWNEEDEEYDPQDEDEAIAEFTLSRGSAETVEELDLAAMVDVAFQLVLFFLVTATTVLYKSLEVPKPNPDSPAAAAAQGHSRSLEDLKDDYILVEIDPAGLMKIDREPVRADMAGLIERLRDTREKTGRKAMLLSADFATPHRNAVLAYDAANEIGLGIAIARPTGNEPPANPPAAAKKAAQS</sequence>
<keyword evidence="3" id="KW-1003">Cell membrane</keyword>
<dbReference type="GO" id="GO:0022857">
    <property type="term" value="F:transmembrane transporter activity"/>
    <property type="evidence" value="ECO:0007669"/>
    <property type="project" value="InterPro"/>
</dbReference>
<dbReference type="GO" id="GO:0015031">
    <property type="term" value="P:protein transport"/>
    <property type="evidence" value="ECO:0007669"/>
    <property type="project" value="UniProtKB-KW"/>
</dbReference>
<evidence type="ECO:0000313" key="9">
    <source>
        <dbReference type="EMBL" id="XBH05776.1"/>
    </source>
</evidence>
<dbReference type="Pfam" id="PF02472">
    <property type="entry name" value="ExbD"/>
    <property type="match status" value="1"/>
</dbReference>
<dbReference type="InterPro" id="IPR003400">
    <property type="entry name" value="ExbD"/>
</dbReference>
<keyword evidence="4 7" id="KW-0812">Transmembrane</keyword>
<dbReference type="AlphaFoldDB" id="A0AAU7CM98"/>
<protein>
    <submittedName>
        <fullName evidence="9">Biopolymer transporter ExbD</fullName>
    </submittedName>
</protein>